<dbReference type="InterPro" id="IPR051531">
    <property type="entry name" value="N-acetyltransferase"/>
</dbReference>
<comment type="caution">
    <text evidence="2">The sequence shown here is derived from an EMBL/GenBank/DDBJ whole genome shotgun (WGS) entry which is preliminary data.</text>
</comment>
<evidence type="ECO:0000259" key="1">
    <source>
        <dbReference type="PROSITE" id="PS51186"/>
    </source>
</evidence>
<dbReference type="AlphaFoldDB" id="M2YMB5"/>
<dbReference type="PANTHER" id="PTHR43792">
    <property type="entry name" value="GNAT FAMILY, PUTATIVE (AFU_ORTHOLOGUE AFUA_3G00765)-RELATED-RELATED"/>
    <property type="match status" value="1"/>
</dbReference>
<accession>M2YMB5</accession>
<organism evidence="2 3">
    <name type="scientific">Amycolatopsis decaplanina DSM 44594</name>
    <dbReference type="NCBI Taxonomy" id="1284240"/>
    <lineage>
        <taxon>Bacteria</taxon>
        <taxon>Bacillati</taxon>
        <taxon>Actinomycetota</taxon>
        <taxon>Actinomycetes</taxon>
        <taxon>Pseudonocardiales</taxon>
        <taxon>Pseudonocardiaceae</taxon>
        <taxon>Amycolatopsis</taxon>
    </lineage>
</organism>
<evidence type="ECO:0000313" key="3">
    <source>
        <dbReference type="Proteomes" id="UP000054226"/>
    </source>
</evidence>
<sequence length="116" mass="13388">MLAVESKSRHVLVGEVILYWLDEQHRQGELGTIFNPRYHGQGLATEAVTEMLRLGFESLGLRRIIARCDVRNTPATRVVERIGMRREALLRDCSFVEEAWHSEYLYSILSAEWAGR</sequence>
<protein>
    <submittedName>
        <fullName evidence="2">Acetyltransferase</fullName>
    </submittedName>
</protein>
<dbReference type="InterPro" id="IPR000182">
    <property type="entry name" value="GNAT_dom"/>
</dbReference>
<feature type="domain" description="N-acetyltransferase" evidence="1">
    <location>
        <begin position="1"/>
        <end position="106"/>
    </location>
</feature>
<keyword evidence="3" id="KW-1185">Reference proteome</keyword>
<proteinExistence type="predicted"/>
<dbReference type="EMBL" id="AOHO01000065">
    <property type="protein sequence ID" value="EME55847.1"/>
    <property type="molecule type" value="Genomic_DNA"/>
</dbReference>
<dbReference type="Proteomes" id="UP000054226">
    <property type="component" value="Unassembled WGS sequence"/>
</dbReference>
<dbReference type="Gene3D" id="3.40.630.30">
    <property type="match status" value="1"/>
</dbReference>
<dbReference type="SUPFAM" id="SSF55729">
    <property type="entry name" value="Acyl-CoA N-acyltransferases (Nat)"/>
    <property type="match status" value="1"/>
</dbReference>
<dbReference type="Pfam" id="PF13302">
    <property type="entry name" value="Acetyltransf_3"/>
    <property type="match status" value="1"/>
</dbReference>
<evidence type="ECO:0000313" key="2">
    <source>
        <dbReference type="EMBL" id="EME55847.1"/>
    </source>
</evidence>
<gene>
    <name evidence="2" type="ORF">H074_24105</name>
</gene>
<dbReference type="PATRIC" id="fig|1284240.4.peg.4894"/>
<dbReference type="GO" id="GO:0016747">
    <property type="term" value="F:acyltransferase activity, transferring groups other than amino-acyl groups"/>
    <property type="evidence" value="ECO:0007669"/>
    <property type="project" value="InterPro"/>
</dbReference>
<reference evidence="2 3" key="1">
    <citation type="journal article" date="2013" name="Genome Announc.">
        <title>Draft Genome Sequence of Amycolatopsis decaplanina Strain DSM 44594T.</title>
        <authorList>
            <person name="Kaur N."/>
            <person name="Kumar S."/>
            <person name="Bala M."/>
            <person name="Raghava G.P."/>
            <person name="Mayilraj S."/>
        </authorList>
    </citation>
    <scope>NUCLEOTIDE SEQUENCE [LARGE SCALE GENOMIC DNA]</scope>
    <source>
        <strain evidence="2 3">DSM 44594</strain>
    </source>
</reference>
<dbReference type="InterPro" id="IPR016181">
    <property type="entry name" value="Acyl_CoA_acyltransferase"/>
</dbReference>
<name>M2YMB5_9PSEU</name>
<dbReference type="PROSITE" id="PS51186">
    <property type="entry name" value="GNAT"/>
    <property type="match status" value="1"/>
</dbReference>
<dbReference type="PANTHER" id="PTHR43792:SF1">
    <property type="entry name" value="N-ACETYLTRANSFERASE DOMAIN-CONTAINING PROTEIN"/>
    <property type="match status" value="1"/>
</dbReference>
<keyword evidence="2" id="KW-0808">Transferase</keyword>